<keyword evidence="5 7" id="KW-1133">Transmembrane helix</keyword>
<dbReference type="PANTHER" id="PTHR43744">
    <property type="entry name" value="ABC TRANSPORTER PERMEASE PROTEIN MG189-RELATED-RELATED"/>
    <property type="match status" value="1"/>
</dbReference>
<dbReference type="AlphaFoldDB" id="A0A645I852"/>
<gene>
    <name evidence="9" type="primary">araQ_107</name>
    <name evidence="9" type="ORF">SDC9_195128</name>
</gene>
<keyword evidence="6 7" id="KW-0472">Membrane</keyword>
<accession>A0A645I852</accession>
<dbReference type="InterPro" id="IPR035906">
    <property type="entry name" value="MetI-like_sf"/>
</dbReference>
<dbReference type="EMBL" id="VSSQ01109090">
    <property type="protein sequence ID" value="MPN47525.1"/>
    <property type="molecule type" value="Genomic_DNA"/>
</dbReference>
<feature type="domain" description="ABC transmembrane type-1" evidence="8">
    <location>
        <begin position="1"/>
        <end position="88"/>
    </location>
</feature>
<evidence type="ECO:0000256" key="4">
    <source>
        <dbReference type="ARBA" id="ARBA00022692"/>
    </source>
</evidence>
<dbReference type="InterPro" id="IPR000515">
    <property type="entry name" value="MetI-like"/>
</dbReference>
<name>A0A645I852_9ZZZZ</name>
<feature type="transmembrane region" description="Helical" evidence="7">
    <location>
        <begin position="64"/>
        <end position="87"/>
    </location>
</feature>
<evidence type="ECO:0000259" key="8">
    <source>
        <dbReference type="PROSITE" id="PS50928"/>
    </source>
</evidence>
<dbReference type="SUPFAM" id="SSF161098">
    <property type="entry name" value="MetI-like"/>
    <property type="match status" value="1"/>
</dbReference>
<feature type="transmembrane region" description="Helical" evidence="7">
    <location>
        <begin position="21"/>
        <end position="44"/>
    </location>
</feature>
<reference evidence="9" key="1">
    <citation type="submission" date="2019-08" db="EMBL/GenBank/DDBJ databases">
        <authorList>
            <person name="Kucharzyk K."/>
            <person name="Murdoch R.W."/>
            <person name="Higgins S."/>
            <person name="Loffler F."/>
        </authorList>
    </citation>
    <scope>NUCLEOTIDE SEQUENCE</scope>
</reference>
<dbReference type="Gene3D" id="1.10.3720.10">
    <property type="entry name" value="MetI-like"/>
    <property type="match status" value="1"/>
</dbReference>
<keyword evidence="2" id="KW-0813">Transport</keyword>
<protein>
    <submittedName>
        <fullName evidence="9">L-arabinose transport system permease protein AraQ</fullName>
    </submittedName>
</protein>
<dbReference type="PROSITE" id="PS50928">
    <property type="entry name" value="ABC_TM1"/>
    <property type="match status" value="1"/>
</dbReference>
<organism evidence="9">
    <name type="scientific">bioreactor metagenome</name>
    <dbReference type="NCBI Taxonomy" id="1076179"/>
    <lineage>
        <taxon>unclassified sequences</taxon>
        <taxon>metagenomes</taxon>
        <taxon>ecological metagenomes</taxon>
    </lineage>
</organism>
<sequence>MDGCTGLKLYFKVIFQLLRPVIVTLIIIIFMGTWSDFLIPLYSIGKTTMWPMTMAIFNFFGIYINQWHLIFATIVLNVIPILVVYLLGQKYIISGMTAGAVKS</sequence>
<keyword evidence="3" id="KW-1003">Cell membrane</keyword>
<comment type="caution">
    <text evidence="9">The sequence shown here is derived from an EMBL/GenBank/DDBJ whole genome shotgun (WGS) entry which is preliminary data.</text>
</comment>
<evidence type="ECO:0000256" key="6">
    <source>
        <dbReference type="ARBA" id="ARBA00023136"/>
    </source>
</evidence>
<evidence type="ECO:0000256" key="5">
    <source>
        <dbReference type="ARBA" id="ARBA00022989"/>
    </source>
</evidence>
<dbReference type="GO" id="GO:0055085">
    <property type="term" value="P:transmembrane transport"/>
    <property type="evidence" value="ECO:0007669"/>
    <property type="project" value="InterPro"/>
</dbReference>
<evidence type="ECO:0000256" key="2">
    <source>
        <dbReference type="ARBA" id="ARBA00022448"/>
    </source>
</evidence>
<evidence type="ECO:0000256" key="7">
    <source>
        <dbReference type="SAM" id="Phobius"/>
    </source>
</evidence>
<proteinExistence type="predicted"/>
<dbReference type="PANTHER" id="PTHR43744:SF12">
    <property type="entry name" value="ABC TRANSPORTER PERMEASE PROTEIN MG189-RELATED"/>
    <property type="match status" value="1"/>
</dbReference>
<evidence type="ECO:0000256" key="1">
    <source>
        <dbReference type="ARBA" id="ARBA00004651"/>
    </source>
</evidence>
<keyword evidence="4 7" id="KW-0812">Transmembrane</keyword>
<dbReference type="Pfam" id="PF00528">
    <property type="entry name" value="BPD_transp_1"/>
    <property type="match status" value="1"/>
</dbReference>
<dbReference type="GO" id="GO:0005886">
    <property type="term" value="C:plasma membrane"/>
    <property type="evidence" value="ECO:0007669"/>
    <property type="project" value="UniProtKB-SubCell"/>
</dbReference>
<evidence type="ECO:0000313" key="9">
    <source>
        <dbReference type="EMBL" id="MPN47525.1"/>
    </source>
</evidence>
<evidence type="ECO:0000256" key="3">
    <source>
        <dbReference type="ARBA" id="ARBA00022475"/>
    </source>
</evidence>
<comment type="subcellular location">
    <subcellularLocation>
        <location evidence="1">Cell membrane</location>
        <topology evidence="1">Multi-pass membrane protein</topology>
    </subcellularLocation>
</comment>